<sequence length="108" mass="12444">MVFVNLHSAHFDESQWKFPDEFSPSNFLNEKGEFVKLEAFLAFSAGPRVCVGENLARVELFLFFTSILRNFQLSWPDKSQAPDFTPRLGITQSPSRFKVLLKCRQPSE</sequence>
<organism evidence="8 9">
    <name type="scientific">Python bivittatus</name>
    <name type="common">Burmese python</name>
    <name type="synonym">Python molurus bivittatus</name>
    <dbReference type="NCBI Taxonomy" id="176946"/>
    <lineage>
        <taxon>Eukaryota</taxon>
        <taxon>Metazoa</taxon>
        <taxon>Chordata</taxon>
        <taxon>Craniata</taxon>
        <taxon>Vertebrata</taxon>
        <taxon>Euteleostomi</taxon>
        <taxon>Lepidosauria</taxon>
        <taxon>Squamata</taxon>
        <taxon>Bifurcata</taxon>
        <taxon>Unidentata</taxon>
        <taxon>Episquamata</taxon>
        <taxon>Toxicofera</taxon>
        <taxon>Serpentes</taxon>
        <taxon>Henophidia</taxon>
        <taxon>Pythonidae</taxon>
        <taxon>Python</taxon>
    </lineage>
</organism>
<dbReference type="RefSeq" id="XP_025032926.1">
    <property type="nucleotide sequence ID" value="XM_025177158.1"/>
</dbReference>
<keyword evidence="7" id="KW-0560">Oxidoreductase</keyword>
<dbReference type="GO" id="GO:0005506">
    <property type="term" value="F:iron ion binding"/>
    <property type="evidence" value="ECO:0007669"/>
    <property type="project" value="InterPro"/>
</dbReference>
<keyword evidence="4 6" id="KW-0479">Metal-binding</keyword>
<feature type="binding site" description="axial binding residue" evidence="6">
    <location>
        <position position="50"/>
    </location>
    <ligand>
        <name>heme</name>
        <dbReference type="ChEBI" id="CHEBI:30413"/>
    </ligand>
    <ligandPart>
        <name>Fe</name>
        <dbReference type="ChEBI" id="CHEBI:18248"/>
    </ligandPart>
</feature>
<proteinExistence type="inferred from homology"/>
<dbReference type="GO" id="GO:0016712">
    <property type="term" value="F:oxidoreductase activity, acting on paired donors, with incorporation or reduction of molecular oxygen, reduced flavin or flavoprotein as one donor, and incorporation of one atom of oxygen"/>
    <property type="evidence" value="ECO:0007669"/>
    <property type="project" value="TreeGrafter"/>
</dbReference>
<dbReference type="KEGG" id="pbi:103051242"/>
<dbReference type="GO" id="GO:0006805">
    <property type="term" value="P:xenobiotic metabolic process"/>
    <property type="evidence" value="ECO:0007669"/>
    <property type="project" value="TreeGrafter"/>
</dbReference>
<dbReference type="GO" id="GO:0005737">
    <property type="term" value="C:cytoplasm"/>
    <property type="evidence" value="ECO:0007669"/>
    <property type="project" value="TreeGrafter"/>
</dbReference>
<protein>
    <submittedName>
        <fullName evidence="9">Vitamin D 25-hydroxylase-like</fullName>
    </submittedName>
</protein>
<evidence type="ECO:0000256" key="6">
    <source>
        <dbReference type="PIRSR" id="PIRSR602401-1"/>
    </source>
</evidence>
<dbReference type="InterPro" id="IPR002401">
    <property type="entry name" value="Cyt_P450_E_grp-I"/>
</dbReference>
<comment type="similarity">
    <text evidence="2 7">Belongs to the cytochrome P450 family.</text>
</comment>
<dbReference type="GO" id="GO:0020037">
    <property type="term" value="F:heme binding"/>
    <property type="evidence" value="ECO:0007669"/>
    <property type="project" value="InterPro"/>
</dbReference>
<dbReference type="InterPro" id="IPR050182">
    <property type="entry name" value="Cytochrome_P450_fam2"/>
</dbReference>
<evidence type="ECO:0000256" key="1">
    <source>
        <dbReference type="ARBA" id="ARBA00001971"/>
    </source>
</evidence>
<dbReference type="InterPro" id="IPR001128">
    <property type="entry name" value="Cyt_P450"/>
</dbReference>
<keyword evidence="8" id="KW-1185">Reference proteome</keyword>
<dbReference type="SUPFAM" id="SSF48264">
    <property type="entry name" value="Cytochrome P450"/>
    <property type="match status" value="1"/>
</dbReference>
<dbReference type="AlphaFoldDB" id="A0A9F5JFN5"/>
<dbReference type="GO" id="GO:0006082">
    <property type="term" value="P:organic acid metabolic process"/>
    <property type="evidence" value="ECO:0007669"/>
    <property type="project" value="TreeGrafter"/>
</dbReference>
<dbReference type="PROSITE" id="PS00086">
    <property type="entry name" value="CYTOCHROME_P450"/>
    <property type="match status" value="1"/>
</dbReference>
<keyword evidence="7" id="KW-0503">Monooxygenase</keyword>
<evidence type="ECO:0000313" key="9">
    <source>
        <dbReference type="RefSeq" id="XP_025032926.1"/>
    </source>
</evidence>
<dbReference type="Pfam" id="PF00067">
    <property type="entry name" value="p450"/>
    <property type="match status" value="1"/>
</dbReference>
<evidence type="ECO:0000256" key="3">
    <source>
        <dbReference type="ARBA" id="ARBA00022617"/>
    </source>
</evidence>
<dbReference type="OrthoDB" id="9015631at2759"/>
<reference evidence="9" key="1">
    <citation type="submission" date="2025-08" db="UniProtKB">
        <authorList>
            <consortium name="RefSeq"/>
        </authorList>
    </citation>
    <scope>IDENTIFICATION</scope>
    <source>
        <tissue evidence="9">Liver</tissue>
    </source>
</reference>
<name>A0A9F5JFN5_PYTBI</name>
<comment type="cofactor">
    <cofactor evidence="1 6">
        <name>heme</name>
        <dbReference type="ChEBI" id="CHEBI:30413"/>
    </cofactor>
</comment>
<dbReference type="PRINTS" id="PR00463">
    <property type="entry name" value="EP450I"/>
</dbReference>
<dbReference type="OMA" id="PRDESTW"/>
<gene>
    <name evidence="9" type="primary">LOC103051242</name>
</gene>
<evidence type="ECO:0000256" key="4">
    <source>
        <dbReference type="ARBA" id="ARBA00022723"/>
    </source>
</evidence>
<dbReference type="PANTHER" id="PTHR24300:SF327">
    <property type="entry name" value="CYTOCHROME P450 2F2-RELATED"/>
    <property type="match status" value="1"/>
</dbReference>
<evidence type="ECO:0000256" key="2">
    <source>
        <dbReference type="ARBA" id="ARBA00010617"/>
    </source>
</evidence>
<evidence type="ECO:0000256" key="5">
    <source>
        <dbReference type="ARBA" id="ARBA00023004"/>
    </source>
</evidence>
<dbReference type="Gene3D" id="1.10.630.10">
    <property type="entry name" value="Cytochrome P450"/>
    <property type="match status" value="1"/>
</dbReference>
<dbReference type="GeneID" id="103051242"/>
<dbReference type="InterPro" id="IPR036396">
    <property type="entry name" value="Cyt_P450_sf"/>
</dbReference>
<keyword evidence="5 6" id="KW-0408">Iron</keyword>
<accession>A0A9F5JFN5</accession>
<evidence type="ECO:0000256" key="7">
    <source>
        <dbReference type="RuleBase" id="RU000461"/>
    </source>
</evidence>
<keyword evidence="3 6" id="KW-0349">Heme</keyword>
<dbReference type="PANTHER" id="PTHR24300">
    <property type="entry name" value="CYTOCHROME P450 508A4-RELATED"/>
    <property type="match status" value="1"/>
</dbReference>
<dbReference type="InterPro" id="IPR017972">
    <property type="entry name" value="Cyt_P450_CS"/>
</dbReference>
<dbReference type="Proteomes" id="UP000695026">
    <property type="component" value="Unplaced"/>
</dbReference>
<evidence type="ECO:0000313" key="8">
    <source>
        <dbReference type="Proteomes" id="UP000695026"/>
    </source>
</evidence>